<name>A0A9P1BDZ0_9DINO</name>
<dbReference type="SUPFAM" id="SSF53300">
    <property type="entry name" value="vWA-like"/>
    <property type="match status" value="1"/>
</dbReference>
<dbReference type="Pfam" id="PF13174">
    <property type="entry name" value="TPR_6"/>
    <property type="match status" value="1"/>
</dbReference>
<dbReference type="InterPro" id="IPR002035">
    <property type="entry name" value="VWF_A"/>
</dbReference>
<dbReference type="OrthoDB" id="10621537at2759"/>
<evidence type="ECO:0000256" key="2">
    <source>
        <dbReference type="SAM" id="Phobius"/>
    </source>
</evidence>
<gene>
    <name evidence="4" type="ORF">C1SCF055_LOCUS284</name>
</gene>
<proteinExistence type="predicted"/>
<dbReference type="EMBL" id="CAMXCT010000001">
    <property type="protein sequence ID" value="CAI3971694.1"/>
    <property type="molecule type" value="Genomic_DNA"/>
</dbReference>
<dbReference type="Gene3D" id="1.25.40.10">
    <property type="entry name" value="Tetratricopeptide repeat domain"/>
    <property type="match status" value="2"/>
</dbReference>
<dbReference type="InterPro" id="IPR019734">
    <property type="entry name" value="TPR_rpt"/>
</dbReference>
<dbReference type="Gene3D" id="3.40.50.410">
    <property type="entry name" value="von Willebrand factor, type A domain"/>
    <property type="match status" value="1"/>
</dbReference>
<feature type="domain" description="VWFA" evidence="3">
    <location>
        <begin position="555"/>
        <end position="606"/>
    </location>
</feature>
<feature type="compositionally biased region" description="Polar residues" evidence="1">
    <location>
        <begin position="123"/>
        <end position="139"/>
    </location>
</feature>
<dbReference type="InterPro" id="IPR036465">
    <property type="entry name" value="vWFA_dom_sf"/>
</dbReference>
<feature type="region of interest" description="Disordered" evidence="1">
    <location>
        <begin position="87"/>
        <end position="139"/>
    </location>
</feature>
<feature type="domain" description="VWFA" evidence="3">
    <location>
        <begin position="151"/>
        <end position="308"/>
    </location>
</feature>
<evidence type="ECO:0000256" key="1">
    <source>
        <dbReference type="SAM" id="MobiDB-lite"/>
    </source>
</evidence>
<dbReference type="InterPro" id="IPR011990">
    <property type="entry name" value="TPR-like_helical_dom_sf"/>
</dbReference>
<evidence type="ECO:0000313" key="5">
    <source>
        <dbReference type="EMBL" id="CAL4759006.1"/>
    </source>
</evidence>
<evidence type="ECO:0000259" key="3">
    <source>
        <dbReference type="Pfam" id="PF13768"/>
    </source>
</evidence>
<comment type="caution">
    <text evidence="4">The sequence shown here is derived from an EMBL/GenBank/DDBJ whole genome shotgun (WGS) entry which is preliminary data.</text>
</comment>
<organism evidence="4">
    <name type="scientific">Cladocopium goreaui</name>
    <dbReference type="NCBI Taxonomy" id="2562237"/>
    <lineage>
        <taxon>Eukaryota</taxon>
        <taxon>Sar</taxon>
        <taxon>Alveolata</taxon>
        <taxon>Dinophyceae</taxon>
        <taxon>Suessiales</taxon>
        <taxon>Symbiodiniaceae</taxon>
        <taxon>Cladocopium</taxon>
    </lineage>
</organism>
<dbReference type="AlphaFoldDB" id="A0A9P1BDZ0"/>
<protein>
    <submittedName>
        <fullName evidence="5">VWFA domain-containing protein</fullName>
    </submittedName>
</protein>
<keyword evidence="2" id="KW-1133">Transmembrane helix</keyword>
<dbReference type="SUPFAM" id="SSF48452">
    <property type="entry name" value="TPR-like"/>
    <property type="match status" value="1"/>
</dbReference>
<keyword evidence="2" id="KW-0812">Transmembrane</keyword>
<dbReference type="EMBL" id="CAMXCT020000001">
    <property type="protein sequence ID" value="CAL1125069.1"/>
    <property type="molecule type" value="Genomic_DNA"/>
</dbReference>
<keyword evidence="6" id="KW-1185">Reference proteome</keyword>
<reference evidence="4" key="1">
    <citation type="submission" date="2022-10" db="EMBL/GenBank/DDBJ databases">
        <authorList>
            <person name="Chen Y."/>
            <person name="Dougan E. K."/>
            <person name="Chan C."/>
            <person name="Rhodes N."/>
            <person name="Thang M."/>
        </authorList>
    </citation>
    <scope>NUCLEOTIDE SEQUENCE</scope>
</reference>
<dbReference type="Proteomes" id="UP001152797">
    <property type="component" value="Unassembled WGS sequence"/>
</dbReference>
<reference evidence="5 6" key="2">
    <citation type="submission" date="2024-05" db="EMBL/GenBank/DDBJ databases">
        <authorList>
            <person name="Chen Y."/>
            <person name="Shah S."/>
            <person name="Dougan E. K."/>
            <person name="Thang M."/>
            <person name="Chan C."/>
        </authorList>
    </citation>
    <scope>NUCLEOTIDE SEQUENCE [LARGE SCALE GENOMIC DNA]</scope>
</reference>
<dbReference type="Pfam" id="PF13768">
    <property type="entry name" value="VWA_3"/>
    <property type="match status" value="2"/>
</dbReference>
<keyword evidence="2" id="KW-0472">Membrane</keyword>
<evidence type="ECO:0000313" key="4">
    <source>
        <dbReference type="EMBL" id="CAI3971694.1"/>
    </source>
</evidence>
<evidence type="ECO:0000313" key="6">
    <source>
        <dbReference type="Proteomes" id="UP001152797"/>
    </source>
</evidence>
<accession>A0A9P1BDZ0</accession>
<dbReference type="EMBL" id="CAMXCT030000001">
    <property type="protein sequence ID" value="CAL4759006.1"/>
    <property type="molecule type" value="Genomic_DNA"/>
</dbReference>
<feature type="transmembrane region" description="Helical" evidence="2">
    <location>
        <begin position="12"/>
        <end position="33"/>
    </location>
</feature>
<sequence>MAESADGRRAAVPAWLVSVLLHASLFVALGVTLELTPEGSAEELLRDVGIVLKKTDAETGEAEYDGEDEVLTEDSGQTATEALDEAIADGPPTDLSSALPSEEDWLGSAQTESGSLDAGNLVGDSTLQRTPRKGTTSTQVFGVAGEGSKFVYVFDRSGSMERSLGPSPLKAAKVQLLSSLQSLEANHQFQIIFYNQEPFMFIPRGHGDNLVFADERMKLEAEQFLNEIAAVGATTGREAALLKALQLQPDVVFFLSDVDNPLTPRQLKKIRDRNKGRTSINTIEFDRGPPKGGANFLKQLARENGGRYGYVDISKLDSYYDTTASAKCQALLGKPAVAPTLIGLIFFAALFFSAPTMTVAEDVVVLAAGANRNSQTRIAGEVLDYDGAKLVMRLTSGEEREFPAEQVLEVLPERSPAHQQADEALARHDYETALSLYRELKNKEVRRWFRQLLIANMVECYQNLGQLEVAGETFLLLVADNPNTPYFDRIPLAWAPNEPSPQLAQHARAWLRRDDVPAAVLLGASHLMSTNDRPAVLGRLERLQLHHDPRVGMLAQAQSWRADVASASEDDLQQWQQVIEAAPAALRGGPYSVLGQAYTQQQEPTKAALALLRVPINHSQDRELAARCLFQAAELLQRTGQNDDAMQLYRELTEDYADRAWAGPAARRMESLEAKQN</sequence>